<reference evidence="1 2" key="2">
    <citation type="journal article" date="2019" name="G3 (Bethesda)">
        <title>Hybrid Assembly of the Genome of the Entomopathogenic Nematode Steinernema carpocapsae Identifies the X-Chromosome.</title>
        <authorList>
            <person name="Serra L."/>
            <person name="Macchietto M."/>
            <person name="Macias-Munoz A."/>
            <person name="McGill C.J."/>
            <person name="Rodriguez I.M."/>
            <person name="Rodriguez B."/>
            <person name="Murad R."/>
            <person name="Mortazavi A."/>
        </authorList>
    </citation>
    <scope>NUCLEOTIDE SEQUENCE [LARGE SCALE GENOMIC DNA]</scope>
    <source>
        <strain evidence="1 2">ALL</strain>
    </source>
</reference>
<sequence length="91" mass="10695">MHTTSLPFKDAILVQHFPNHTYNLQSVKNGHESARKKRILDIRAPAKKTKFADDYYQILKPRKKGKNTPWHRHPDLVIPAHYRLHQTGMSE</sequence>
<gene>
    <name evidence="1" type="ORF">L596_010559</name>
</gene>
<dbReference type="EMBL" id="AZBU02000002">
    <property type="protein sequence ID" value="TKR96558.1"/>
    <property type="molecule type" value="Genomic_DNA"/>
</dbReference>
<keyword evidence="2" id="KW-1185">Reference proteome</keyword>
<name>A0A4U5PIX2_STECR</name>
<comment type="caution">
    <text evidence="1">The sequence shown here is derived from an EMBL/GenBank/DDBJ whole genome shotgun (WGS) entry which is preliminary data.</text>
</comment>
<proteinExistence type="predicted"/>
<evidence type="ECO:0000313" key="2">
    <source>
        <dbReference type="Proteomes" id="UP000298663"/>
    </source>
</evidence>
<organism evidence="1 2">
    <name type="scientific">Steinernema carpocapsae</name>
    <name type="common">Entomopathogenic nematode</name>
    <dbReference type="NCBI Taxonomy" id="34508"/>
    <lineage>
        <taxon>Eukaryota</taxon>
        <taxon>Metazoa</taxon>
        <taxon>Ecdysozoa</taxon>
        <taxon>Nematoda</taxon>
        <taxon>Chromadorea</taxon>
        <taxon>Rhabditida</taxon>
        <taxon>Tylenchina</taxon>
        <taxon>Panagrolaimomorpha</taxon>
        <taxon>Strongyloidoidea</taxon>
        <taxon>Steinernematidae</taxon>
        <taxon>Steinernema</taxon>
    </lineage>
</organism>
<dbReference type="Proteomes" id="UP000298663">
    <property type="component" value="Unassembled WGS sequence"/>
</dbReference>
<accession>A0A4U5PIX2</accession>
<evidence type="ECO:0000313" key="1">
    <source>
        <dbReference type="EMBL" id="TKR96558.1"/>
    </source>
</evidence>
<protein>
    <submittedName>
        <fullName evidence="1">Uncharacterized protein</fullName>
    </submittedName>
</protein>
<dbReference type="AlphaFoldDB" id="A0A4U5PIX2"/>
<reference evidence="1 2" key="1">
    <citation type="journal article" date="2015" name="Genome Biol.">
        <title>Comparative genomics of Steinernema reveals deeply conserved gene regulatory networks.</title>
        <authorList>
            <person name="Dillman A.R."/>
            <person name="Macchietto M."/>
            <person name="Porter C.F."/>
            <person name="Rogers A."/>
            <person name="Williams B."/>
            <person name="Antoshechkin I."/>
            <person name="Lee M.M."/>
            <person name="Goodwin Z."/>
            <person name="Lu X."/>
            <person name="Lewis E.E."/>
            <person name="Goodrich-Blair H."/>
            <person name="Stock S.P."/>
            <person name="Adams B.J."/>
            <person name="Sternberg P.W."/>
            <person name="Mortazavi A."/>
        </authorList>
    </citation>
    <scope>NUCLEOTIDE SEQUENCE [LARGE SCALE GENOMIC DNA]</scope>
    <source>
        <strain evidence="1 2">ALL</strain>
    </source>
</reference>